<dbReference type="GO" id="GO:0006412">
    <property type="term" value="P:translation"/>
    <property type="evidence" value="ECO:0007669"/>
    <property type="project" value="UniProtKB-UniRule"/>
</dbReference>
<dbReference type="InterPro" id="IPR013025">
    <property type="entry name" value="Ribosomal_uL23-like"/>
</dbReference>
<dbReference type="RefSeq" id="WP_183732850.1">
    <property type="nucleotide sequence ID" value="NZ_JACHID010000010.1"/>
</dbReference>
<dbReference type="Pfam" id="PF00276">
    <property type="entry name" value="Ribosomal_L23"/>
    <property type="match status" value="1"/>
</dbReference>
<dbReference type="InterPro" id="IPR012677">
    <property type="entry name" value="Nucleotide-bd_a/b_plait_sf"/>
</dbReference>
<dbReference type="NCBIfam" id="NF004366">
    <property type="entry name" value="PRK05738.3-2"/>
    <property type="match status" value="1"/>
</dbReference>
<comment type="subunit">
    <text evidence="6">Part of the 50S ribosomal subunit. Contacts protein L29, and trigger factor when it is bound to the ribosome.</text>
</comment>
<dbReference type="AlphaFoldDB" id="A0A7W7Y627"/>
<reference evidence="8 9" key="1">
    <citation type="submission" date="2020-08" db="EMBL/GenBank/DDBJ databases">
        <title>Genomic Encyclopedia of Type Strains, Phase IV (KMG-IV): sequencing the most valuable type-strain genomes for metagenomic binning, comparative biology and taxonomic classification.</title>
        <authorList>
            <person name="Goeker M."/>
        </authorList>
    </citation>
    <scope>NUCLEOTIDE SEQUENCE [LARGE SCALE GENOMIC DNA]</scope>
    <source>
        <strain evidence="8 9">DSM 22071</strain>
    </source>
</reference>
<dbReference type="PANTHER" id="PTHR11620">
    <property type="entry name" value="60S RIBOSOMAL PROTEIN L23A"/>
    <property type="match status" value="1"/>
</dbReference>
<evidence type="ECO:0000256" key="3">
    <source>
        <dbReference type="ARBA" id="ARBA00022884"/>
    </source>
</evidence>
<accession>A0A7W7Y627</accession>
<dbReference type="GO" id="GO:1990904">
    <property type="term" value="C:ribonucleoprotein complex"/>
    <property type="evidence" value="ECO:0007669"/>
    <property type="project" value="UniProtKB-KW"/>
</dbReference>
<dbReference type="Proteomes" id="UP000528322">
    <property type="component" value="Unassembled WGS sequence"/>
</dbReference>
<dbReference type="InterPro" id="IPR012678">
    <property type="entry name" value="Ribosomal_uL23/eL15/eS24_sf"/>
</dbReference>
<dbReference type="InterPro" id="IPR001014">
    <property type="entry name" value="Ribosomal_uL23_CS"/>
</dbReference>
<dbReference type="GO" id="GO:0003735">
    <property type="term" value="F:structural constituent of ribosome"/>
    <property type="evidence" value="ECO:0007669"/>
    <property type="project" value="InterPro"/>
</dbReference>
<gene>
    <name evidence="6" type="primary">rplW</name>
    <name evidence="8" type="ORF">HNR37_001742</name>
</gene>
<evidence type="ECO:0000313" key="9">
    <source>
        <dbReference type="Proteomes" id="UP000528322"/>
    </source>
</evidence>
<dbReference type="GO" id="GO:0019843">
    <property type="term" value="F:rRNA binding"/>
    <property type="evidence" value="ECO:0007669"/>
    <property type="project" value="UniProtKB-UniRule"/>
</dbReference>
<dbReference type="PROSITE" id="PS00050">
    <property type="entry name" value="RIBOSOMAL_L23"/>
    <property type="match status" value="1"/>
</dbReference>
<sequence>MQMYEIIKRPIMTERSYVLNESLNQVAFEVDRRANKIEIKGAVEKIFDVKVKNVNVMNTKGKVKRNRFGMGKRQDWKKAIVTLEEGSEIKVFEE</sequence>
<keyword evidence="2 6" id="KW-0699">rRNA-binding</keyword>
<dbReference type="NCBIfam" id="NF004359">
    <property type="entry name" value="PRK05738.1-3"/>
    <property type="match status" value="1"/>
</dbReference>
<evidence type="ECO:0000256" key="6">
    <source>
        <dbReference type="HAMAP-Rule" id="MF_01369"/>
    </source>
</evidence>
<dbReference type="GO" id="GO:0005840">
    <property type="term" value="C:ribosome"/>
    <property type="evidence" value="ECO:0007669"/>
    <property type="project" value="UniProtKB-KW"/>
</dbReference>
<keyword evidence="4 6" id="KW-0689">Ribosomal protein</keyword>
<organism evidence="8 9">
    <name type="scientific">Desulfurispira natronophila</name>
    <dbReference type="NCBI Taxonomy" id="682562"/>
    <lineage>
        <taxon>Bacteria</taxon>
        <taxon>Pseudomonadati</taxon>
        <taxon>Chrysiogenota</taxon>
        <taxon>Chrysiogenia</taxon>
        <taxon>Chrysiogenales</taxon>
        <taxon>Chrysiogenaceae</taxon>
        <taxon>Desulfurispira</taxon>
    </lineage>
</organism>
<dbReference type="NCBIfam" id="NF004363">
    <property type="entry name" value="PRK05738.2-4"/>
    <property type="match status" value="1"/>
</dbReference>
<comment type="caution">
    <text evidence="8">The sequence shown here is derived from an EMBL/GenBank/DDBJ whole genome shotgun (WGS) entry which is preliminary data.</text>
</comment>
<dbReference type="HAMAP" id="MF_01369_B">
    <property type="entry name" value="Ribosomal_uL23_B"/>
    <property type="match status" value="1"/>
</dbReference>
<evidence type="ECO:0000313" key="8">
    <source>
        <dbReference type="EMBL" id="MBB5022407.1"/>
    </source>
</evidence>
<dbReference type="SUPFAM" id="SSF54189">
    <property type="entry name" value="Ribosomal proteins S24e, L23 and L15e"/>
    <property type="match status" value="1"/>
</dbReference>
<evidence type="ECO:0000256" key="1">
    <source>
        <dbReference type="ARBA" id="ARBA00006700"/>
    </source>
</evidence>
<keyword evidence="9" id="KW-1185">Reference proteome</keyword>
<evidence type="ECO:0000256" key="2">
    <source>
        <dbReference type="ARBA" id="ARBA00022730"/>
    </source>
</evidence>
<comment type="similarity">
    <text evidence="1 6 7">Belongs to the universal ribosomal protein uL23 family.</text>
</comment>
<evidence type="ECO:0000256" key="4">
    <source>
        <dbReference type="ARBA" id="ARBA00022980"/>
    </source>
</evidence>
<dbReference type="FunFam" id="3.30.70.330:FF:000001">
    <property type="entry name" value="50S ribosomal protein L23"/>
    <property type="match status" value="1"/>
</dbReference>
<evidence type="ECO:0000256" key="7">
    <source>
        <dbReference type="RuleBase" id="RU003934"/>
    </source>
</evidence>
<keyword evidence="5 6" id="KW-0687">Ribonucleoprotein</keyword>
<dbReference type="Gene3D" id="3.30.70.330">
    <property type="match status" value="1"/>
</dbReference>
<evidence type="ECO:0000256" key="5">
    <source>
        <dbReference type="ARBA" id="ARBA00023274"/>
    </source>
</evidence>
<dbReference type="EMBL" id="JACHID010000010">
    <property type="protein sequence ID" value="MBB5022407.1"/>
    <property type="molecule type" value="Genomic_DNA"/>
</dbReference>
<protein>
    <recommendedName>
        <fullName evidence="6">Large ribosomal subunit protein uL23</fullName>
    </recommendedName>
</protein>
<keyword evidence="3 6" id="KW-0694">RNA-binding</keyword>
<name>A0A7W7Y627_9BACT</name>
<proteinExistence type="inferred from homology"/>
<comment type="function">
    <text evidence="6">One of the early assembly proteins it binds 23S rRNA. One of the proteins that surrounds the polypeptide exit tunnel on the outside of the ribosome. Forms the main docking site for trigger factor binding to the ribosome.</text>
</comment>